<dbReference type="Gene3D" id="3.40.50.720">
    <property type="entry name" value="NAD(P)-binding Rossmann-like Domain"/>
    <property type="match status" value="1"/>
</dbReference>
<gene>
    <name evidence="2" type="primary">acuI</name>
    <name evidence="2" type="ORF">EM595_2968</name>
</gene>
<dbReference type="InterPro" id="IPR011032">
    <property type="entry name" value="GroES-like_sf"/>
</dbReference>
<feature type="domain" description="Enoyl reductase (ER)" evidence="1">
    <location>
        <begin position="14"/>
        <end position="324"/>
    </location>
</feature>
<accession>A0A0U5L5L0</accession>
<sequence length="327" mass="34374">MFRALVINDNEAEGYHCRLQDVDESQLPPGNVTVDIDYSTLNYKDALAISGKAPIIRSFPMVPGVDFAGTVSASDDATFAPGDKVILTGWGVGERHWGGLAQRACVEAGWLVKQPDNLSARQAMIIGTAGFTAMLCINALEKQGITPASGSIVVSGASGGVGGVAVSLLARLGYQVSAVTGRPQERDYLLQLGAAEIIDRSELDKPGKPLQKARWAAAIDTVGSHTLANLCASVMHGGAVAACGNAQGMDFPASVAPFILRGITLTGVDSVTVPQAQRQHVWQQLAGLVDDALLESLSDECTLDEAVDRAHQLMAGEIRGRLVVKCR</sequence>
<dbReference type="InterPro" id="IPR036291">
    <property type="entry name" value="NAD(P)-bd_dom_sf"/>
</dbReference>
<name>A0A0U5L5L0_9GAMM</name>
<dbReference type="Pfam" id="PF00107">
    <property type="entry name" value="ADH_zinc_N"/>
    <property type="match status" value="1"/>
</dbReference>
<reference evidence="3" key="1">
    <citation type="submission" date="2015-11" db="EMBL/GenBank/DDBJ databases">
        <authorList>
            <person name="Blom J."/>
        </authorList>
    </citation>
    <scope>NUCLEOTIDE SEQUENCE [LARGE SCALE GENOMIC DNA]</scope>
</reference>
<dbReference type="KEGG" id="ege:EM595_2968"/>
<dbReference type="SMART" id="SM00829">
    <property type="entry name" value="PKS_ER"/>
    <property type="match status" value="1"/>
</dbReference>
<keyword evidence="3" id="KW-1185">Reference proteome</keyword>
<dbReference type="InterPro" id="IPR013154">
    <property type="entry name" value="ADH-like_N"/>
</dbReference>
<dbReference type="AlphaFoldDB" id="A0A0U5L5L0"/>
<dbReference type="InterPro" id="IPR051397">
    <property type="entry name" value="Zn-ADH-like_protein"/>
</dbReference>
<proteinExistence type="predicted"/>
<dbReference type="RefSeq" id="WP_067433650.1">
    <property type="nucleotide sequence ID" value="NZ_LN907827.1"/>
</dbReference>
<organism evidence="2 3">
    <name type="scientific">Duffyella gerundensis</name>
    <dbReference type="NCBI Taxonomy" id="1619313"/>
    <lineage>
        <taxon>Bacteria</taxon>
        <taxon>Pseudomonadati</taxon>
        <taxon>Pseudomonadota</taxon>
        <taxon>Gammaproteobacteria</taxon>
        <taxon>Enterobacterales</taxon>
        <taxon>Erwiniaceae</taxon>
        <taxon>Duffyella</taxon>
    </lineage>
</organism>
<keyword evidence="2" id="KW-0560">Oxidoreductase</keyword>
<dbReference type="PANTHER" id="PTHR43677">
    <property type="entry name" value="SHORT-CHAIN DEHYDROGENASE/REDUCTASE"/>
    <property type="match status" value="1"/>
</dbReference>
<dbReference type="CDD" id="cd08288">
    <property type="entry name" value="MDR_yhdh"/>
    <property type="match status" value="1"/>
</dbReference>
<dbReference type="GO" id="GO:0043957">
    <property type="term" value="F:acryloyl-CoA reductase (NADPH) activity"/>
    <property type="evidence" value="ECO:0007669"/>
    <property type="project" value="UniProtKB-EC"/>
</dbReference>
<evidence type="ECO:0000313" key="3">
    <source>
        <dbReference type="Proteomes" id="UP000059419"/>
    </source>
</evidence>
<dbReference type="InterPro" id="IPR020843">
    <property type="entry name" value="ER"/>
</dbReference>
<dbReference type="NCBIfam" id="TIGR02823">
    <property type="entry name" value="oxido_YhdH"/>
    <property type="match status" value="1"/>
</dbReference>
<protein>
    <submittedName>
        <fullName evidence="2">Acrylyl-CoA reductase AcuI</fullName>
        <ecNumber evidence="2">1.3.1.84</ecNumber>
    </submittedName>
</protein>
<dbReference type="PANTHER" id="PTHR43677:SF1">
    <property type="entry name" value="ACRYLYL-COA REDUCTASE ACUI-RELATED"/>
    <property type="match status" value="1"/>
</dbReference>
<dbReference type="OrthoDB" id="9782155at2"/>
<dbReference type="Pfam" id="PF08240">
    <property type="entry name" value="ADH_N"/>
    <property type="match status" value="1"/>
</dbReference>
<dbReference type="Gene3D" id="3.90.180.10">
    <property type="entry name" value="Medium-chain alcohol dehydrogenases, catalytic domain"/>
    <property type="match status" value="1"/>
</dbReference>
<dbReference type="InterPro" id="IPR014188">
    <property type="entry name" value="Acrylyl-CoA_reductase_AcuI"/>
</dbReference>
<dbReference type="EC" id="1.3.1.84" evidence="2"/>
<dbReference type="SUPFAM" id="SSF51735">
    <property type="entry name" value="NAD(P)-binding Rossmann-fold domains"/>
    <property type="match status" value="1"/>
</dbReference>
<dbReference type="PATRIC" id="fig|1619313.3.peg.3081"/>
<dbReference type="EMBL" id="LN907827">
    <property type="protein sequence ID" value="CUU25199.1"/>
    <property type="molecule type" value="Genomic_DNA"/>
</dbReference>
<dbReference type="InterPro" id="IPR013149">
    <property type="entry name" value="ADH-like_C"/>
</dbReference>
<dbReference type="Proteomes" id="UP000059419">
    <property type="component" value="Chromosome 1"/>
</dbReference>
<evidence type="ECO:0000259" key="1">
    <source>
        <dbReference type="SMART" id="SM00829"/>
    </source>
</evidence>
<dbReference type="STRING" id="1619313.EM595_2968"/>
<evidence type="ECO:0000313" key="2">
    <source>
        <dbReference type="EMBL" id="CUU25199.1"/>
    </source>
</evidence>
<dbReference type="SUPFAM" id="SSF50129">
    <property type="entry name" value="GroES-like"/>
    <property type="match status" value="1"/>
</dbReference>